<evidence type="ECO:0000313" key="4">
    <source>
        <dbReference type="EMBL" id="CAD9865445.1"/>
    </source>
</evidence>
<name>A0A7S2V3C3_9STRA</name>
<gene>
    <name evidence="4" type="ORF">FJAP1339_LOCUS7010</name>
</gene>
<keyword evidence="2" id="KW-0812">Transmembrane</keyword>
<organism evidence="4">
    <name type="scientific">Fibrocapsa japonica</name>
    <dbReference type="NCBI Taxonomy" id="94617"/>
    <lineage>
        <taxon>Eukaryota</taxon>
        <taxon>Sar</taxon>
        <taxon>Stramenopiles</taxon>
        <taxon>Ochrophyta</taxon>
        <taxon>Raphidophyceae</taxon>
        <taxon>Chattonellales</taxon>
        <taxon>Chattonellaceae</taxon>
        <taxon>Fibrocapsa</taxon>
    </lineage>
</organism>
<feature type="compositionally biased region" description="Polar residues" evidence="1">
    <location>
        <begin position="302"/>
        <end position="315"/>
    </location>
</feature>
<keyword evidence="2" id="KW-1133">Transmembrane helix</keyword>
<feature type="region of interest" description="Disordered" evidence="1">
    <location>
        <begin position="266"/>
        <end position="341"/>
    </location>
</feature>
<feature type="compositionally biased region" description="Polar residues" evidence="1">
    <location>
        <begin position="400"/>
        <end position="415"/>
    </location>
</feature>
<evidence type="ECO:0000256" key="3">
    <source>
        <dbReference type="SAM" id="SignalP"/>
    </source>
</evidence>
<reference evidence="4" key="1">
    <citation type="submission" date="2021-01" db="EMBL/GenBank/DDBJ databases">
        <authorList>
            <person name="Corre E."/>
            <person name="Pelletier E."/>
            <person name="Niang G."/>
            <person name="Scheremetjew M."/>
            <person name="Finn R."/>
            <person name="Kale V."/>
            <person name="Holt S."/>
            <person name="Cochrane G."/>
            <person name="Meng A."/>
            <person name="Brown T."/>
            <person name="Cohen L."/>
        </authorList>
    </citation>
    <scope>NUCLEOTIDE SEQUENCE</scope>
    <source>
        <strain evidence="4">CCMP1661</strain>
    </source>
</reference>
<sequence length="527" mass="56186">MMVFPISHSPLFHLLVILVLLGKNLVRSQAAFADFPDQCSLCTDEESGSERCMQQIGMFVQFLPIAQQEMVYSSIVGSNKCREFDNVYKCSASLLRDFSHMEEETRLRLLLDSCRTGFLSRFIDDGGKDENGLCSLCDGNEDNSCLQRIGAFVYSLPPGNDPLLYASLAGMAVCDEGMSAVKCNRMMVEQFSALPEEDRYGLLHASCTHGMLYYFAALKNHEINDFSDISMIHWFPFPPHASDPTIAPTMVPTAVPSAVPVVLTYAPSTNAPPEPPAPEPAPEASTPAPSTAPMSSPAPSSGTETTPAPSSQTVITPVSSLPPAPASTPEPTSTPVLGTQSPTTAADLSYMYSYSFDEQKFAWMDANEGAAAAKHNQGNVPHLDVSSYDHLVKQALEHTFSNAGNTGGTRTSNGVKPQVPAAPEPPGARTVKQPAPVAHSDVFYVNRDGIGGESGDEPSESGKPKVHPPKPVGGLTGSLLSFGFVVVGAACVVIGLGMNLWERRRAGYTSIGSTHSDAYLGNSPYGS</sequence>
<dbReference type="EMBL" id="HBHR01014163">
    <property type="protein sequence ID" value="CAD9865445.1"/>
    <property type="molecule type" value="Transcribed_RNA"/>
</dbReference>
<dbReference type="AlphaFoldDB" id="A0A7S2V3C3"/>
<feature type="compositionally biased region" description="Pro residues" evidence="1">
    <location>
        <begin position="270"/>
        <end position="281"/>
    </location>
</feature>
<keyword evidence="3" id="KW-0732">Signal</keyword>
<feature type="region of interest" description="Disordered" evidence="1">
    <location>
        <begin position="400"/>
        <end position="470"/>
    </location>
</feature>
<feature type="transmembrane region" description="Helical" evidence="2">
    <location>
        <begin position="479"/>
        <end position="501"/>
    </location>
</feature>
<proteinExistence type="predicted"/>
<feature type="chain" id="PRO_5030893953" evidence="3">
    <location>
        <begin position="29"/>
        <end position="527"/>
    </location>
</feature>
<protein>
    <submittedName>
        <fullName evidence="4">Uncharacterized protein</fullName>
    </submittedName>
</protein>
<evidence type="ECO:0000256" key="2">
    <source>
        <dbReference type="SAM" id="Phobius"/>
    </source>
</evidence>
<feature type="signal peptide" evidence="3">
    <location>
        <begin position="1"/>
        <end position="28"/>
    </location>
</feature>
<evidence type="ECO:0000256" key="1">
    <source>
        <dbReference type="SAM" id="MobiDB-lite"/>
    </source>
</evidence>
<feature type="compositionally biased region" description="Low complexity" evidence="1">
    <location>
        <begin position="282"/>
        <end position="301"/>
    </location>
</feature>
<keyword evidence="2" id="KW-0472">Membrane</keyword>
<accession>A0A7S2V3C3</accession>